<keyword evidence="7" id="KW-0148">Chlorophyll</keyword>
<comment type="caution">
    <text evidence="8">The sequence shown here is derived from an EMBL/GenBank/DDBJ whole genome shotgun (WGS) entry which is preliminary data.</text>
</comment>
<comment type="function">
    <text evidence="1">The light-harvesting complex (LHC) functions as a light receptor, it captures and delivers excitation energy to photosystems with which it is closely associated. Energy is transferred from the carotenoid and chlorophyll C (or B) to chlorophyll A and the photosynthetic reaction centers where it is used to synthesize ATP and reducing power.</text>
</comment>
<evidence type="ECO:0000256" key="4">
    <source>
        <dbReference type="ARBA" id="ARBA00022528"/>
    </source>
</evidence>
<feature type="binding site" evidence="7">
    <location>
        <position position="182"/>
    </location>
    <ligand>
        <name>chlorophyll a</name>
        <dbReference type="ChEBI" id="CHEBI:58416"/>
        <label>1</label>
    </ligand>
</feature>
<sequence length="210" mass="22445">MYKVVLALAASASAFQLNTPPAATAPVRAVSEKLESMEGSSAPMGVWDPLGLSFWGSDKTLKWYRAAEIKHGRVAMAATVGWIINELGICFPGDVATGVSFKSLGTGVRAWEALPDAGKLQIILFLGAIEINIETQTPHYTLGDVKLGSIEPFDWNFFDPAMFTKGMSEEAKARGRLSELNNGRLAMIAAAGMISASYIPGSVPLLPPTW</sequence>
<dbReference type="GO" id="GO:0009507">
    <property type="term" value="C:chloroplast"/>
    <property type="evidence" value="ECO:0007669"/>
    <property type="project" value="UniProtKB-SubCell"/>
</dbReference>
<comment type="subcellular location">
    <subcellularLocation>
        <location evidence="2">Plastid</location>
        <location evidence="2">Chloroplast</location>
    </subcellularLocation>
</comment>
<evidence type="ECO:0000256" key="7">
    <source>
        <dbReference type="PIRSR" id="PIRSR601344-1"/>
    </source>
</evidence>
<keyword evidence="7" id="KW-0157">Chromophore</keyword>
<comment type="similarity">
    <text evidence="3">Belongs to the fucoxanthin chlorophyll protein family.</text>
</comment>
<dbReference type="GO" id="GO:0009765">
    <property type="term" value="P:photosynthesis, light harvesting"/>
    <property type="evidence" value="ECO:0007669"/>
    <property type="project" value="InterPro"/>
</dbReference>
<feature type="binding site" evidence="7">
    <location>
        <position position="53"/>
    </location>
    <ligand>
        <name>chlorophyll a</name>
        <dbReference type="ChEBI" id="CHEBI:58416"/>
        <label>1</label>
    </ligand>
</feature>
<evidence type="ECO:0000256" key="3">
    <source>
        <dbReference type="ARBA" id="ARBA00005933"/>
    </source>
</evidence>
<dbReference type="InterPro" id="IPR022796">
    <property type="entry name" value="Chloroa_b-bind"/>
</dbReference>
<feature type="binding site" description="axial binding residue" evidence="7">
    <location>
        <position position="73"/>
    </location>
    <ligand>
        <name>chlorophyll b</name>
        <dbReference type="ChEBI" id="CHEBI:61721"/>
        <label>1</label>
    </ligand>
    <ligandPart>
        <name>Mg</name>
        <dbReference type="ChEBI" id="CHEBI:25107"/>
    </ligandPart>
</feature>
<dbReference type="Proteomes" id="UP001230188">
    <property type="component" value="Unassembled WGS sequence"/>
</dbReference>
<evidence type="ECO:0000313" key="8">
    <source>
        <dbReference type="EMBL" id="KAJ8604838.1"/>
    </source>
</evidence>
<feature type="binding site" evidence="7">
    <location>
        <position position="184"/>
    </location>
    <ligand>
        <name>chlorophyll a</name>
        <dbReference type="ChEBI" id="CHEBI:58416"/>
        <label>1</label>
    </ligand>
</feature>
<feature type="binding site" evidence="7">
    <location>
        <position position="47"/>
    </location>
    <ligand>
        <name>chlorophyll a</name>
        <dbReference type="ChEBI" id="CHEBI:58416"/>
        <label>1</label>
    </ligand>
</feature>
<feature type="binding site" evidence="7">
    <location>
        <position position="68"/>
    </location>
    <ligand>
        <name>chlorophyll a</name>
        <dbReference type="ChEBI" id="CHEBI:58416"/>
        <label>1</label>
    </ligand>
</feature>
<evidence type="ECO:0000256" key="5">
    <source>
        <dbReference type="ARBA" id="ARBA00022531"/>
    </source>
</evidence>
<dbReference type="Gene3D" id="1.10.3460.10">
    <property type="entry name" value="Chlorophyll a/b binding protein domain"/>
    <property type="match status" value="1"/>
</dbReference>
<dbReference type="Pfam" id="PF00504">
    <property type="entry name" value="Chloroa_b-bind"/>
    <property type="match status" value="1"/>
</dbReference>
<evidence type="ECO:0000313" key="9">
    <source>
        <dbReference type="Proteomes" id="UP001230188"/>
    </source>
</evidence>
<keyword evidence="4" id="KW-0150">Chloroplast</keyword>
<feature type="binding site" description="axial binding residue" evidence="7">
    <location>
        <position position="147"/>
    </location>
    <ligand>
        <name>chlorophyll b</name>
        <dbReference type="ChEBI" id="CHEBI:61721"/>
        <label>1</label>
    </ligand>
    <ligandPart>
        <name>Mg</name>
        <dbReference type="ChEBI" id="CHEBI:25107"/>
    </ligandPart>
</feature>
<dbReference type="EMBL" id="JAQMWT010000322">
    <property type="protein sequence ID" value="KAJ8604838.1"/>
    <property type="molecule type" value="Genomic_DNA"/>
</dbReference>
<keyword evidence="9" id="KW-1185">Reference proteome</keyword>
<dbReference type="GO" id="GO:0016020">
    <property type="term" value="C:membrane"/>
    <property type="evidence" value="ECO:0007669"/>
    <property type="project" value="InterPro"/>
</dbReference>
<reference evidence="8" key="1">
    <citation type="submission" date="2023-01" db="EMBL/GenBank/DDBJ databases">
        <title>Metagenome sequencing of chrysophaentin producing Chrysophaeum taylorii.</title>
        <authorList>
            <person name="Davison J."/>
            <person name="Bewley C."/>
        </authorList>
    </citation>
    <scope>NUCLEOTIDE SEQUENCE</scope>
    <source>
        <strain evidence="8">NIES-1699</strain>
    </source>
</reference>
<accession>A0AAD7XMX2</accession>
<evidence type="ECO:0000256" key="2">
    <source>
        <dbReference type="ARBA" id="ARBA00004229"/>
    </source>
</evidence>
<dbReference type="PANTHER" id="PTHR21649">
    <property type="entry name" value="CHLOROPHYLL A/B BINDING PROTEIN"/>
    <property type="match status" value="1"/>
</dbReference>
<protein>
    <submittedName>
        <fullName evidence="8">Uncharacterized protein</fullName>
    </submittedName>
</protein>
<keyword evidence="6" id="KW-0934">Plastid</keyword>
<evidence type="ECO:0000256" key="1">
    <source>
        <dbReference type="ARBA" id="ARBA00004022"/>
    </source>
</evidence>
<name>A0AAD7XMX2_9STRA</name>
<keyword evidence="5" id="KW-0602">Photosynthesis</keyword>
<proteinExistence type="inferred from homology"/>
<feature type="binding site" evidence="7">
    <location>
        <position position="179"/>
    </location>
    <ligand>
        <name>chlorophyll a</name>
        <dbReference type="ChEBI" id="CHEBI:58416"/>
        <label>1</label>
    </ligand>
</feature>
<dbReference type="GO" id="GO:0016168">
    <property type="term" value="F:chlorophyll binding"/>
    <property type="evidence" value="ECO:0007669"/>
    <property type="project" value="UniProtKB-KW"/>
</dbReference>
<evidence type="ECO:0000256" key="6">
    <source>
        <dbReference type="ARBA" id="ARBA00022640"/>
    </source>
</evidence>
<organism evidence="8 9">
    <name type="scientific">Chrysophaeum taylorii</name>
    <dbReference type="NCBI Taxonomy" id="2483200"/>
    <lineage>
        <taxon>Eukaryota</taxon>
        <taxon>Sar</taxon>
        <taxon>Stramenopiles</taxon>
        <taxon>Ochrophyta</taxon>
        <taxon>Pelagophyceae</taxon>
        <taxon>Pelagomonadales</taxon>
        <taxon>Pelagomonadaceae</taxon>
        <taxon>Chrysophaeum</taxon>
    </lineage>
</organism>
<dbReference type="InterPro" id="IPR001344">
    <property type="entry name" value="Chloro_AB-bd_pln"/>
</dbReference>
<dbReference type="SUPFAM" id="SSF103511">
    <property type="entry name" value="Chlorophyll a-b binding protein"/>
    <property type="match status" value="1"/>
</dbReference>
<feature type="binding site" evidence="7">
    <location>
        <position position="71"/>
    </location>
    <ligand>
        <name>chlorophyll a</name>
        <dbReference type="ChEBI" id="CHEBI:58416"/>
        <label>1</label>
    </ligand>
</feature>
<dbReference type="AlphaFoldDB" id="A0AAD7XMX2"/>
<gene>
    <name evidence="8" type="ORF">CTAYLR_001052</name>
</gene>